<proteinExistence type="predicted"/>
<dbReference type="EMBL" id="SJFN01000043">
    <property type="protein sequence ID" value="TBW33488.1"/>
    <property type="molecule type" value="Genomic_DNA"/>
</dbReference>
<keyword evidence="1" id="KW-0472">Membrane</keyword>
<reference evidence="3 4" key="1">
    <citation type="submission" date="2019-02" db="EMBL/GenBank/DDBJ databases">
        <title>Siculibacillus lacustris gen. nov., sp. nov., a new rosette-forming bacterium isolated from a freshwater crater lake (Lake St. Ana, Romania).</title>
        <authorList>
            <person name="Felfoldi T."/>
            <person name="Marton Z."/>
            <person name="Szabo A."/>
            <person name="Mentes A."/>
            <person name="Boka K."/>
            <person name="Marialigeti K."/>
            <person name="Mathe I."/>
            <person name="Koncz M."/>
            <person name="Schumann P."/>
            <person name="Toth E."/>
        </authorList>
    </citation>
    <scope>NUCLEOTIDE SEQUENCE [LARGE SCALE GENOMIC DNA]</scope>
    <source>
        <strain evidence="3 4">SA-279</strain>
    </source>
</reference>
<sequence length="157" mass="17053">MTIPWIDVAVEGLVAVLLVLTIGYCILLDGRLKRLRADEANLRATISELLTATEIAERAINSLKITAQDCDRTLGQRLREAEFFSHEIEKEIGEGEKLLNRIIRITQAARGEAVAVSAPAPTVEAPAARAPSRLADLRSRVSEATDRIGQIKRGAAA</sequence>
<dbReference type="RefSeq" id="WP_131311427.1">
    <property type="nucleotide sequence ID" value="NZ_SJFN01000043.1"/>
</dbReference>
<dbReference type="AlphaFoldDB" id="A0A4Q9VFD6"/>
<keyword evidence="1" id="KW-1133">Transmembrane helix</keyword>
<dbReference type="InterPro" id="IPR045531">
    <property type="entry name" value="DUF6468"/>
</dbReference>
<dbReference type="Proteomes" id="UP000292781">
    <property type="component" value="Unassembled WGS sequence"/>
</dbReference>
<keyword evidence="1" id="KW-0812">Transmembrane</keyword>
<evidence type="ECO:0000313" key="4">
    <source>
        <dbReference type="Proteomes" id="UP000292781"/>
    </source>
</evidence>
<dbReference type="Pfam" id="PF20072">
    <property type="entry name" value="DUF6468"/>
    <property type="match status" value="1"/>
</dbReference>
<dbReference type="OrthoDB" id="8005993at2"/>
<gene>
    <name evidence="3" type="ORF">EYW49_20135</name>
</gene>
<name>A0A4Q9VFD6_9HYPH</name>
<protein>
    <submittedName>
        <fullName evidence="3">Chemotaxis protein</fullName>
    </submittedName>
</protein>
<comment type="caution">
    <text evidence="3">The sequence shown here is derived from an EMBL/GenBank/DDBJ whole genome shotgun (WGS) entry which is preliminary data.</text>
</comment>
<organism evidence="3 4">
    <name type="scientific">Siculibacillus lacustris</name>
    <dbReference type="NCBI Taxonomy" id="1549641"/>
    <lineage>
        <taxon>Bacteria</taxon>
        <taxon>Pseudomonadati</taxon>
        <taxon>Pseudomonadota</taxon>
        <taxon>Alphaproteobacteria</taxon>
        <taxon>Hyphomicrobiales</taxon>
        <taxon>Ancalomicrobiaceae</taxon>
        <taxon>Siculibacillus</taxon>
    </lineage>
</organism>
<evidence type="ECO:0000259" key="2">
    <source>
        <dbReference type="Pfam" id="PF20072"/>
    </source>
</evidence>
<feature type="transmembrane region" description="Helical" evidence="1">
    <location>
        <begin position="6"/>
        <end position="27"/>
    </location>
</feature>
<keyword evidence="4" id="KW-1185">Reference proteome</keyword>
<feature type="domain" description="DUF6468" evidence="2">
    <location>
        <begin position="35"/>
        <end position="110"/>
    </location>
</feature>
<evidence type="ECO:0000256" key="1">
    <source>
        <dbReference type="SAM" id="Phobius"/>
    </source>
</evidence>
<accession>A0A4Q9VFD6</accession>
<evidence type="ECO:0000313" key="3">
    <source>
        <dbReference type="EMBL" id="TBW33488.1"/>
    </source>
</evidence>